<proteinExistence type="predicted"/>
<accession>A0ABR2KIL3</accession>
<feature type="region of interest" description="Disordered" evidence="1">
    <location>
        <begin position="738"/>
        <end position="769"/>
    </location>
</feature>
<comment type="caution">
    <text evidence="2">The sequence shown here is derived from an EMBL/GenBank/DDBJ whole genome shotgun (WGS) entry which is preliminary data.</text>
</comment>
<dbReference type="InterPro" id="IPR051279">
    <property type="entry name" value="PP1-Reg/Actin-Interact_Protein"/>
</dbReference>
<feature type="compositionally biased region" description="Acidic residues" evidence="1">
    <location>
        <begin position="756"/>
        <end position="769"/>
    </location>
</feature>
<evidence type="ECO:0008006" key="4">
    <source>
        <dbReference type="Google" id="ProtNLM"/>
    </source>
</evidence>
<feature type="compositionally biased region" description="Low complexity" evidence="1">
    <location>
        <begin position="739"/>
        <end position="755"/>
    </location>
</feature>
<evidence type="ECO:0000256" key="1">
    <source>
        <dbReference type="SAM" id="MobiDB-lite"/>
    </source>
</evidence>
<dbReference type="Gene3D" id="3.80.10.10">
    <property type="entry name" value="Ribonuclease Inhibitor"/>
    <property type="match status" value="1"/>
</dbReference>
<dbReference type="SUPFAM" id="SSF52047">
    <property type="entry name" value="RNI-like"/>
    <property type="match status" value="1"/>
</dbReference>
<reference evidence="2 3" key="1">
    <citation type="submission" date="2024-04" db="EMBL/GenBank/DDBJ databases">
        <title>Tritrichomonas musculus Genome.</title>
        <authorList>
            <person name="Alves-Ferreira E."/>
            <person name="Grigg M."/>
            <person name="Lorenzi H."/>
            <person name="Galac M."/>
        </authorList>
    </citation>
    <scope>NUCLEOTIDE SEQUENCE [LARGE SCALE GENOMIC DNA]</scope>
    <source>
        <strain evidence="2 3">EAF2021</strain>
    </source>
</reference>
<dbReference type="Proteomes" id="UP001470230">
    <property type="component" value="Unassembled WGS sequence"/>
</dbReference>
<dbReference type="InterPro" id="IPR032675">
    <property type="entry name" value="LRR_dom_sf"/>
</dbReference>
<dbReference type="PANTHER" id="PTHR24112">
    <property type="entry name" value="LEUCINE-RICH REPEAT, ISOFORM F-RELATED"/>
    <property type="match status" value="1"/>
</dbReference>
<gene>
    <name evidence="2" type="ORF">M9Y10_028180</name>
</gene>
<dbReference type="PANTHER" id="PTHR24112:SF64">
    <property type="entry name" value="CHROMOSOME UNDETERMINED SCAFFOLD_46, WHOLE GENOME SHOTGUN SEQUENCE"/>
    <property type="match status" value="1"/>
</dbReference>
<evidence type="ECO:0000313" key="2">
    <source>
        <dbReference type="EMBL" id="KAK8890979.1"/>
    </source>
</evidence>
<dbReference type="EMBL" id="JAPFFF010000004">
    <property type="protein sequence ID" value="KAK8890979.1"/>
    <property type="molecule type" value="Genomic_DNA"/>
</dbReference>
<organism evidence="2 3">
    <name type="scientific">Tritrichomonas musculus</name>
    <dbReference type="NCBI Taxonomy" id="1915356"/>
    <lineage>
        <taxon>Eukaryota</taxon>
        <taxon>Metamonada</taxon>
        <taxon>Parabasalia</taxon>
        <taxon>Tritrichomonadida</taxon>
        <taxon>Tritrichomonadidae</taxon>
        <taxon>Tritrichomonas</taxon>
    </lineage>
</organism>
<protein>
    <recommendedName>
        <fullName evidence="4">Leucine Rich Repeat family protein</fullName>
    </recommendedName>
</protein>
<evidence type="ECO:0000313" key="3">
    <source>
        <dbReference type="Proteomes" id="UP001470230"/>
    </source>
</evidence>
<name>A0ABR2KIL3_9EUKA</name>
<keyword evidence="3" id="KW-1185">Reference proteome</keyword>
<sequence length="769" mass="86580">METIKPIILLSQQQIDAITQDNLYGPEETILFAAKVRKLHLNGGEDVRILVISIGCIYLLRARFTKSTKVVEYNLVDLQKVSYIKPSIVSFVSLAGKELKPLTLTVKSEYALNIAKIILILNKICKYRLDLDVYNVKIESTPPNELTAPELKSRPLNALKTRILQMAHKFGYRFPLEQLGLLAEWDLNPTPALKMTSAFNLGLASKAFANALAWDVSLKSLILDNFANSQLQTVLQTIFMTSKTLTRLSIENYKEPPNSEFKFPSQEQSKLTEISFRACHVSVIFAILNGLQTYQGRFKTFTISRTKLNNEHFKALFEQLNKLPCFMSLNNLRIEEGTADGLNVDDLGEFLQQSRLKGITISRTSHDVSSLLNHILPYSIFLRSIYLINNRLFDEINLGMALPHSLVYLDMTKCQVAPASLNFFLSELFTTPRSQLLTLNVSDLATSATCSDIVNCFNIQHAQPILAEFIFSGNEMLPDDVTTLISFLKTQTRLSYLNLSRCLKSEIDESLDQIAEYINESKLSGFEYVCTTNNPLGKQGVRFIEKLIGKTSLHTLVFKYSGMSDAGLEALRNLVELNTQMTSISCDGINPQNEGFFCDAYNVFARLDRVEIPARDLSLLQSKRKGSLPKEIYSKPPPKTLMMRVAEYETFDNSSSMLVHPMDSLMEMMTKMSDSILKKKEDKKKLFNNDEVNLIDIFKKSLITTSVPLTQKEGVAENGVVGGFDAQSSELLLKMFDLNGNENENNQNKNQNENESINEADEPGSTDDS</sequence>